<evidence type="ECO:0000256" key="8">
    <source>
        <dbReference type="ARBA" id="ARBA00025340"/>
    </source>
</evidence>
<keyword evidence="3 9" id="KW-0812">Transmembrane</keyword>
<dbReference type="InterPro" id="IPR006312">
    <property type="entry name" value="TatA/E"/>
</dbReference>
<evidence type="ECO:0000256" key="4">
    <source>
        <dbReference type="ARBA" id="ARBA00022927"/>
    </source>
</evidence>
<feature type="compositionally biased region" description="Polar residues" evidence="10">
    <location>
        <begin position="68"/>
        <end position="77"/>
    </location>
</feature>
<dbReference type="NCBIfam" id="TIGR01411">
    <property type="entry name" value="tatAE"/>
    <property type="match status" value="1"/>
</dbReference>
<comment type="subcellular location">
    <subcellularLocation>
        <location evidence="9">Cell membrane</location>
        <topology evidence="9">Single-pass membrane protein</topology>
    </subcellularLocation>
    <subcellularLocation>
        <location evidence="1">Membrane</location>
        <topology evidence="1">Single-pass membrane protein</topology>
    </subcellularLocation>
</comment>
<feature type="compositionally biased region" description="Basic residues" evidence="10">
    <location>
        <begin position="107"/>
        <end position="122"/>
    </location>
</feature>
<dbReference type="GO" id="GO:0033281">
    <property type="term" value="C:TAT protein transport complex"/>
    <property type="evidence" value="ECO:0007669"/>
    <property type="project" value="UniProtKB-UniRule"/>
</dbReference>
<comment type="caution">
    <text evidence="11">The sequence shown here is derived from an EMBL/GenBank/DDBJ whole genome shotgun (WGS) entry which is preliminary data.</text>
</comment>
<dbReference type="Proteomes" id="UP000322454">
    <property type="component" value="Unassembled WGS sequence"/>
</dbReference>
<evidence type="ECO:0000256" key="10">
    <source>
        <dbReference type="SAM" id="MobiDB-lite"/>
    </source>
</evidence>
<feature type="compositionally biased region" description="Basic residues" evidence="10">
    <location>
        <begin position="82"/>
        <end position="98"/>
    </location>
</feature>
<keyword evidence="6 9" id="KW-0811">Translocation</keyword>
<evidence type="ECO:0000313" key="11">
    <source>
        <dbReference type="EMBL" id="RZV40500.1"/>
    </source>
</evidence>
<dbReference type="GO" id="GO:0008320">
    <property type="term" value="F:protein transmembrane transporter activity"/>
    <property type="evidence" value="ECO:0007669"/>
    <property type="project" value="UniProtKB-UniRule"/>
</dbReference>
<feature type="compositionally biased region" description="Basic and acidic residues" evidence="10">
    <location>
        <begin position="56"/>
        <end position="66"/>
    </location>
</feature>
<protein>
    <recommendedName>
        <fullName evidence="9">Sec-independent protein translocase protein TatA</fullName>
    </recommendedName>
</protein>
<dbReference type="GO" id="GO:0006886">
    <property type="term" value="P:intracellular protein transport"/>
    <property type="evidence" value="ECO:0007669"/>
    <property type="project" value="UniProtKB-ARBA"/>
</dbReference>
<name>A0A520XH48_9DELT</name>
<keyword evidence="4 9" id="KW-0653">Protein transport</keyword>
<dbReference type="AlphaFoldDB" id="A0A520XH48"/>
<evidence type="ECO:0000256" key="7">
    <source>
        <dbReference type="ARBA" id="ARBA00023136"/>
    </source>
</evidence>
<dbReference type="InterPro" id="IPR003369">
    <property type="entry name" value="TatA/B/E"/>
</dbReference>
<dbReference type="GO" id="GO:0043953">
    <property type="term" value="P:protein transport by the Tat complex"/>
    <property type="evidence" value="ECO:0007669"/>
    <property type="project" value="UniProtKB-UniRule"/>
</dbReference>
<comment type="function">
    <text evidence="8">Part of the twin-arginine translocation (Tat) system that transports large folded proteins containing a characteristic twin-arginine motif in their signal peptide across the thylakoid membrane. Involved in delta pH-dependent protein transport required for chloroplast development, especially thylakoid membrane formation. TATC and TATB mediate precursor recognition, whereas TATA facilitates translocation.</text>
</comment>
<evidence type="ECO:0000256" key="2">
    <source>
        <dbReference type="ARBA" id="ARBA00022448"/>
    </source>
</evidence>
<dbReference type="PANTHER" id="PTHR33162:SF1">
    <property type="entry name" value="SEC-INDEPENDENT PROTEIN TRANSLOCASE PROTEIN TATA, CHLOROPLASTIC"/>
    <property type="match status" value="1"/>
</dbReference>
<keyword evidence="2 9" id="KW-0813">Transport</keyword>
<keyword evidence="9" id="KW-1003">Cell membrane</keyword>
<keyword evidence="5 9" id="KW-1133">Transmembrane helix</keyword>
<dbReference type="Pfam" id="PF02416">
    <property type="entry name" value="TatA_B_E"/>
    <property type="match status" value="1"/>
</dbReference>
<evidence type="ECO:0000256" key="9">
    <source>
        <dbReference type="HAMAP-Rule" id="MF_00236"/>
    </source>
</evidence>
<feature type="region of interest" description="Disordered" evidence="10">
    <location>
        <begin position="43"/>
        <end position="122"/>
    </location>
</feature>
<organism evidence="11 12">
    <name type="scientific">Candidatus Acidulodesulfobacterium acidiphilum</name>
    <dbReference type="NCBI Taxonomy" id="2597224"/>
    <lineage>
        <taxon>Bacteria</taxon>
        <taxon>Deltaproteobacteria</taxon>
        <taxon>Candidatus Acidulodesulfobacterales</taxon>
        <taxon>Candidatus Acidulodesulfobacterium</taxon>
    </lineage>
</organism>
<dbReference type="PRINTS" id="PR01506">
    <property type="entry name" value="TATBPROTEIN"/>
</dbReference>
<dbReference type="NCBIfam" id="NF011430">
    <property type="entry name" value="PRK14861.1"/>
    <property type="match status" value="1"/>
</dbReference>
<evidence type="ECO:0000256" key="5">
    <source>
        <dbReference type="ARBA" id="ARBA00022989"/>
    </source>
</evidence>
<proteinExistence type="inferred from homology"/>
<evidence type="ECO:0000256" key="1">
    <source>
        <dbReference type="ARBA" id="ARBA00004167"/>
    </source>
</evidence>
<dbReference type="EMBL" id="SHMQ01000001">
    <property type="protein sequence ID" value="RZV40500.1"/>
    <property type="molecule type" value="Genomic_DNA"/>
</dbReference>
<dbReference type="PANTHER" id="PTHR33162">
    <property type="entry name" value="SEC-INDEPENDENT PROTEIN TRANSLOCASE PROTEIN TATA, CHLOROPLASTIC"/>
    <property type="match status" value="1"/>
</dbReference>
<reference evidence="11 12" key="1">
    <citation type="submission" date="2019-01" db="EMBL/GenBank/DDBJ databases">
        <title>Insights into ecological role of a new deltaproteobacterial order Candidatus Sinidesulfobacterales (Sva0485) by metagenomics and metatranscriptomics.</title>
        <authorList>
            <person name="Tan S."/>
            <person name="Liu J."/>
            <person name="Fang Y."/>
            <person name="Hedlund B."/>
            <person name="Lian Z.-H."/>
            <person name="Huang L.-Y."/>
            <person name="Li J.-T."/>
            <person name="Huang L.-N."/>
            <person name="Li W.-J."/>
            <person name="Jiang H.-C."/>
            <person name="Dong H.-L."/>
            <person name="Shu W.-S."/>
        </authorList>
    </citation>
    <scope>NUCLEOTIDE SEQUENCE [LARGE SCALE GENOMIC DNA]</scope>
    <source>
        <strain evidence="11">AP4</strain>
    </source>
</reference>
<sequence>MFGIGAPELIIIAVIALLIFGPSKLPELGKTLGKGLREFKKASSDLKEQINPLNDINEHDAEKPESKLNANSSNLLENTTQKTKKTVKKRTTVKNKKSHATDSSTKTQRKSKTTAKPKASKN</sequence>
<accession>A0A520XH48</accession>
<comment type="similarity">
    <text evidence="9">Belongs to the TatA/E family.</text>
</comment>
<comment type="subunit">
    <text evidence="9">Forms a complex with TatC.</text>
</comment>
<evidence type="ECO:0000256" key="3">
    <source>
        <dbReference type="ARBA" id="ARBA00022692"/>
    </source>
</evidence>
<keyword evidence="7 9" id="KW-0472">Membrane</keyword>
<gene>
    <name evidence="9 11" type="primary">tatA</name>
    <name evidence="11" type="ORF">EVJ48_00840</name>
</gene>
<evidence type="ECO:0000256" key="6">
    <source>
        <dbReference type="ARBA" id="ARBA00023010"/>
    </source>
</evidence>
<feature type="transmembrane region" description="Helical" evidence="9">
    <location>
        <begin position="6"/>
        <end position="25"/>
    </location>
</feature>
<comment type="function">
    <text evidence="9">Part of the twin-arginine translocation (Tat) system that transports large folded proteins containing a characteristic twin-arginine motif in their signal peptide across membranes. TatA could form the protein-conducting channel of the Tat system.</text>
</comment>
<dbReference type="Gene3D" id="1.20.5.3310">
    <property type="match status" value="1"/>
</dbReference>
<dbReference type="HAMAP" id="MF_00236">
    <property type="entry name" value="TatA_E"/>
    <property type="match status" value="1"/>
</dbReference>
<evidence type="ECO:0000313" key="12">
    <source>
        <dbReference type="Proteomes" id="UP000322454"/>
    </source>
</evidence>